<name>A0A830CH45_9LAMI</name>
<dbReference type="Pfam" id="PF12937">
    <property type="entry name" value="F-box-like"/>
    <property type="match status" value="1"/>
</dbReference>
<dbReference type="SUPFAM" id="SSF81383">
    <property type="entry name" value="F-box domain"/>
    <property type="match status" value="1"/>
</dbReference>
<dbReference type="OrthoDB" id="1863935at2759"/>
<feature type="domain" description="KIB1-4 beta-propeller" evidence="1">
    <location>
        <begin position="101"/>
        <end position="330"/>
    </location>
</feature>
<feature type="domain" description="F-box" evidence="2">
    <location>
        <begin position="45"/>
        <end position="77"/>
    </location>
</feature>
<dbReference type="PANTHER" id="PTHR33127:SF5">
    <property type="entry name" value="TRANSMEMBRANE PROTEIN"/>
    <property type="match status" value="1"/>
</dbReference>
<dbReference type="Proteomes" id="UP000653305">
    <property type="component" value="Unassembled WGS sequence"/>
</dbReference>
<proteinExistence type="predicted"/>
<evidence type="ECO:0000313" key="3">
    <source>
        <dbReference type="EMBL" id="GFP99020.1"/>
    </source>
</evidence>
<keyword evidence="4" id="KW-1185">Reference proteome</keyword>
<gene>
    <name evidence="3" type="ORF">PHJA_002045900</name>
</gene>
<accession>A0A830CH45</accession>
<dbReference type="InterPro" id="IPR005174">
    <property type="entry name" value="KIB1-4_b-propeller"/>
</dbReference>
<sequence>MFHDIYLGALKESPLPPLMRHGSTTLALLTDIIIGGPRGRRREGDVPVEVLESILSLLNLRDNIRSSAVCRRWLAAAVSVRRPNRPPLLMYFPKHSDLHEFYDPSDRRTHRLVLPELRGCRILYAKDRWLLLARPSTLNVFFFCPYTRETIALPELRILYQKVAFSSAPTSPDCVVFAVAYDMFDSIISIRTCRPGATHWNSWAYNHPRQFIRSTWHQVVFSSARIYCLHISGQVGVFNRENDTWKVYVTPPNNLSVRSRWSDKFMAEHNGEMYVVRCCAATNPVIYRFNEGNETWTEVGSLGGMTLFANASSSLVRTDLVGKLAGNVVFPKVLLYGSRCVTYFPNHGRYYPRNQLYNWDDEQSDSVWIDAPADASIFL</sequence>
<comment type="caution">
    <text evidence="3">The sequence shown here is derived from an EMBL/GenBank/DDBJ whole genome shotgun (WGS) entry which is preliminary data.</text>
</comment>
<protein>
    <submittedName>
        <fullName evidence="3">F-box/kelch-repeat protein at1g57790</fullName>
    </submittedName>
</protein>
<evidence type="ECO:0000313" key="4">
    <source>
        <dbReference type="Proteomes" id="UP000653305"/>
    </source>
</evidence>
<dbReference type="Pfam" id="PF03478">
    <property type="entry name" value="Beta-prop_KIB1-4"/>
    <property type="match status" value="1"/>
</dbReference>
<dbReference type="EMBL" id="BMAC01000554">
    <property type="protein sequence ID" value="GFP99020.1"/>
    <property type="molecule type" value="Genomic_DNA"/>
</dbReference>
<dbReference type="PANTHER" id="PTHR33127">
    <property type="entry name" value="TRANSMEMBRANE PROTEIN"/>
    <property type="match status" value="1"/>
</dbReference>
<dbReference type="InterPro" id="IPR001810">
    <property type="entry name" value="F-box_dom"/>
</dbReference>
<dbReference type="CDD" id="cd09917">
    <property type="entry name" value="F-box_SF"/>
    <property type="match status" value="1"/>
</dbReference>
<dbReference type="InterPro" id="IPR036047">
    <property type="entry name" value="F-box-like_dom_sf"/>
</dbReference>
<dbReference type="Gene3D" id="1.20.1280.50">
    <property type="match status" value="1"/>
</dbReference>
<reference evidence="3" key="1">
    <citation type="submission" date="2020-07" db="EMBL/GenBank/DDBJ databases">
        <title>Ethylene signaling mediates host invasion by parasitic plants.</title>
        <authorList>
            <person name="Yoshida S."/>
        </authorList>
    </citation>
    <scope>NUCLEOTIDE SEQUENCE</scope>
    <source>
        <strain evidence="3">Okayama</strain>
    </source>
</reference>
<dbReference type="InterPro" id="IPR011043">
    <property type="entry name" value="Gal_Oxase/kelch_b-propeller"/>
</dbReference>
<evidence type="ECO:0000259" key="1">
    <source>
        <dbReference type="Pfam" id="PF03478"/>
    </source>
</evidence>
<evidence type="ECO:0000259" key="2">
    <source>
        <dbReference type="Pfam" id="PF12937"/>
    </source>
</evidence>
<dbReference type="AlphaFoldDB" id="A0A830CH45"/>
<organism evidence="3 4">
    <name type="scientific">Phtheirospermum japonicum</name>
    <dbReference type="NCBI Taxonomy" id="374723"/>
    <lineage>
        <taxon>Eukaryota</taxon>
        <taxon>Viridiplantae</taxon>
        <taxon>Streptophyta</taxon>
        <taxon>Embryophyta</taxon>
        <taxon>Tracheophyta</taxon>
        <taxon>Spermatophyta</taxon>
        <taxon>Magnoliopsida</taxon>
        <taxon>eudicotyledons</taxon>
        <taxon>Gunneridae</taxon>
        <taxon>Pentapetalae</taxon>
        <taxon>asterids</taxon>
        <taxon>lamiids</taxon>
        <taxon>Lamiales</taxon>
        <taxon>Orobanchaceae</taxon>
        <taxon>Orobanchaceae incertae sedis</taxon>
        <taxon>Phtheirospermum</taxon>
    </lineage>
</organism>
<dbReference type="SUPFAM" id="SSF50965">
    <property type="entry name" value="Galactose oxidase, central domain"/>
    <property type="match status" value="1"/>
</dbReference>